<keyword evidence="1" id="KW-1133">Transmembrane helix</keyword>
<evidence type="ECO:0008006" key="4">
    <source>
        <dbReference type="Google" id="ProtNLM"/>
    </source>
</evidence>
<keyword evidence="1" id="KW-0472">Membrane</keyword>
<name>A0A1G1XIY7_9BACT</name>
<evidence type="ECO:0000256" key="1">
    <source>
        <dbReference type="SAM" id="Phobius"/>
    </source>
</evidence>
<feature type="transmembrane region" description="Helical" evidence="1">
    <location>
        <begin position="12"/>
        <end position="40"/>
    </location>
</feature>
<dbReference type="InterPro" id="IPR012902">
    <property type="entry name" value="N_methyl_site"/>
</dbReference>
<dbReference type="AlphaFoldDB" id="A0A1G1XIY7"/>
<accession>A0A1G1XIY7</accession>
<proteinExistence type="predicted"/>
<protein>
    <recommendedName>
        <fullName evidence="4">Prepilin-type N-terminal cleavage/methylation domain-containing protein</fullName>
    </recommendedName>
</protein>
<organism evidence="2 3">
    <name type="scientific">Candidatus Brennerbacteria bacterium RIFOXYD1_FULL_41_16</name>
    <dbReference type="NCBI Taxonomy" id="1797529"/>
    <lineage>
        <taxon>Bacteria</taxon>
        <taxon>Candidatus Brenneribacteriota</taxon>
    </lineage>
</organism>
<evidence type="ECO:0000313" key="3">
    <source>
        <dbReference type="Proteomes" id="UP000178570"/>
    </source>
</evidence>
<dbReference type="EMBL" id="MHHY01000012">
    <property type="protein sequence ID" value="OGY39999.1"/>
    <property type="molecule type" value="Genomic_DNA"/>
</dbReference>
<reference evidence="2 3" key="1">
    <citation type="journal article" date="2016" name="Nat. Commun.">
        <title>Thousands of microbial genomes shed light on interconnected biogeochemical processes in an aquifer system.</title>
        <authorList>
            <person name="Anantharaman K."/>
            <person name="Brown C.T."/>
            <person name="Hug L.A."/>
            <person name="Sharon I."/>
            <person name="Castelle C.J."/>
            <person name="Probst A.J."/>
            <person name="Thomas B.C."/>
            <person name="Singh A."/>
            <person name="Wilkins M.J."/>
            <person name="Karaoz U."/>
            <person name="Brodie E.L."/>
            <person name="Williams K.H."/>
            <person name="Hubbard S.S."/>
            <person name="Banfield J.F."/>
        </authorList>
    </citation>
    <scope>NUCLEOTIDE SEQUENCE [LARGE SCALE GENOMIC DNA]</scope>
</reference>
<gene>
    <name evidence="2" type="ORF">A2570_00720</name>
</gene>
<comment type="caution">
    <text evidence="2">The sequence shown here is derived from an EMBL/GenBank/DDBJ whole genome shotgun (WGS) entry which is preliminary data.</text>
</comment>
<dbReference type="Pfam" id="PF07963">
    <property type="entry name" value="N_methyl"/>
    <property type="match status" value="1"/>
</dbReference>
<sequence length="169" mass="19065">MDMKKLSVKNGFTLVELLVAATLIMSVFGSILALVNYSIYAMSFIRNNLVASFLAQEGIELVIKKRGENWIAGENFNLGLDPGIYEADYVDGLEKLPDLSEQRSLNFDENFGYQYGSGQVTDFMRLISVSEVSIDHLKISSVVSWKSRNKDFSIVVEDHLYNWFGVESE</sequence>
<evidence type="ECO:0000313" key="2">
    <source>
        <dbReference type="EMBL" id="OGY39999.1"/>
    </source>
</evidence>
<keyword evidence="1" id="KW-0812">Transmembrane</keyword>
<dbReference type="STRING" id="1797529.A2570_00720"/>
<dbReference type="Proteomes" id="UP000178570">
    <property type="component" value="Unassembled WGS sequence"/>
</dbReference>